<dbReference type="Proteomes" id="UP001574170">
    <property type="component" value="Unassembled WGS sequence"/>
</dbReference>
<proteinExistence type="predicted"/>
<reference evidence="1 2" key="1">
    <citation type="submission" date="2024-04" db="EMBL/GenBank/DDBJ databases">
        <title>New Clade of Flavobacterium.</title>
        <authorList>
            <person name="Matos L."/>
            <person name="Proenca D.N."/>
            <person name="Fransisco R.M."/>
            <person name="Chung A.P."/>
            <person name="Maccario L."/>
            <person name="Sorensen S.J."/>
            <person name="Morais P.V."/>
        </authorList>
    </citation>
    <scope>NUCLEOTIDE SEQUENCE [LARGE SCALE GENOMIC DNA]</scope>
    <source>
        <strain evidence="1 2">FBOR7N2.3</strain>
    </source>
</reference>
<keyword evidence="2" id="KW-1185">Reference proteome</keyword>
<sequence>MGKVKLNHAHPKLMEARYIEETRRLTYQQRFEKLIAIIELSYMLKNAKKYSKSK</sequence>
<gene>
    <name evidence="1" type="ORF">AAGV33_09355</name>
</gene>
<comment type="caution">
    <text evidence="1">The sequence shown here is derived from an EMBL/GenBank/DDBJ whole genome shotgun (WGS) entry which is preliminary data.</text>
</comment>
<protein>
    <submittedName>
        <fullName evidence="1">Uncharacterized protein</fullName>
    </submittedName>
</protein>
<dbReference type="EMBL" id="JBCFQK010000012">
    <property type="protein sequence ID" value="MFA9194616.1"/>
    <property type="molecule type" value="Genomic_DNA"/>
</dbReference>
<evidence type="ECO:0000313" key="2">
    <source>
        <dbReference type="Proteomes" id="UP001574170"/>
    </source>
</evidence>
<evidence type="ECO:0000313" key="1">
    <source>
        <dbReference type="EMBL" id="MFA9194616.1"/>
    </source>
</evidence>
<dbReference type="RefSeq" id="WP_373391713.1">
    <property type="nucleotide sequence ID" value="NZ_JBCFQJ010000009.1"/>
</dbReference>
<name>A0ABV4TKJ1_9FLAO</name>
<organism evidence="1 2">
    <name type="scientific">Flavobacterium magnesitis</name>
    <dbReference type="NCBI Taxonomy" id="3138077"/>
    <lineage>
        <taxon>Bacteria</taxon>
        <taxon>Pseudomonadati</taxon>
        <taxon>Bacteroidota</taxon>
        <taxon>Flavobacteriia</taxon>
        <taxon>Flavobacteriales</taxon>
        <taxon>Flavobacteriaceae</taxon>
        <taxon>Flavobacterium</taxon>
    </lineage>
</organism>
<accession>A0ABV4TKJ1</accession>